<gene>
    <name evidence="1" type="ORF">PSON_ATCC_30995.1.T0270003</name>
</gene>
<protein>
    <submittedName>
        <fullName evidence="1">Uncharacterized protein</fullName>
    </submittedName>
</protein>
<name>A0A8S1LR32_9CILI</name>
<evidence type="ECO:0000313" key="1">
    <source>
        <dbReference type="EMBL" id="CAD8070490.1"/>
    </source>
</evidence>
<proteinExistence type="predicted"/>
<reference evidence="1" key="1">
    <citation type="submission" date="2021-01" db="EMBL/GenBank/DDBJ databases">
        <authorList>
            <consortium name="Genoscope - CEA"/>
            <person name="William W."/>
        </authorList>
    </citation>
    <scope>NUCLEOTIDE SEQUENCE</scope>
</reference>
<dbReference type="EMBL" id="CAJJDN010000027">
    <property type="protein sequence ID" value="CAD8070490.1"/>
    <property type="molecule type" value="Genomic_DNA"/>
</dbReference>
<evidence type="ECO:0000313" key="2">
    <source>
        <dbReference type="Proteomes" id="UP000692954"/>
    </source>
</evidence>
<keyword evidence="2" id="KW-1185">Reference proteome</keyword>
<organism evidence="1 2">
    <name type="scientific">Paramecium sonneborni</name>
    <dbReference type="NCBI Taxonomy" id="65129"/>
    <lineage>
        <taxon>Eukaryota</taxon>
        <taxon>Sar</taxon>
        <taxon>Alveolata</taxon>
        <taxon>Ciliophora</taxon>
        <taxon>Intramacronucleata</taxon>
        <taxon>Oligohymenophorea</taxon>
        <taxon>Peniculida</taxon>
        <taxon>Parameciidae</taxon>
        <taxon>Paramecium</taxon>
    </lineage>
</organism>
<accession>A0A8S1LR32</accession>
<dbReference type="Proteomes" id="UP000692954">
    <property type="component" value="Unassembled WGS sequence"/>
</dbReference>
<dbReference type="AlphaFoldDB" id="A0A8S1LR32"/>
<sequence length="146" mass="16895">MKLNIMSSEAKVFETGEYQNDFGIGKWNYNCEDVKIGDGLYNKGVKIKVNGSNQMNVIIVIKRSFIMTDIIQKVGRQVQGIFCMIETDNQNKWKNNKIISEIVYIVVVDHIIKKEIRKKLEIGQNYMKGFLFRNKSVIMANIIQIV</sequence>
<comment type="caution">
    <text evidence="1">The sequence shown here is derived from an EMBL/GenBank/DDBJ whole genome shotgun (WGS) entry which is preliminary data.</text>
</comment>